<evidence type="ECO:0000313" key="17">
    <source>
        <dbReference type="RefSeq" id="XP_018829661.1"/>
    </source>
</evidence>
<keyword evidence="11" id="KW-0325">Glycoprotein</keyword>
<evidence type="ECO:0000256" key="5">
    <source>
        <dbReference type="ARBA" id="ARBA00022692"/>
    </source>
</evidence>
<dbReference type="Gramene" id="Jr08_14270_p1">
    <property type="protein sequence ID" value="cds.Jr08_14270_p1"/>
    <property type="gene ID" value="Jr08_14270"/>
</dbReference>
<evidence type="ECO:0000256" key="9">
    <source>
        <dbReference type="ARBA" id="ARBA00023136"/>
    </source>
</evidence>
<accession>A0A2I4FDD7</accession>
<keyword evidence="7" id="KW-0677">Repeat</keyword>
<dbReference type="Pfam" id="PF08263">
    <property type="entry name" value="LRRNT_2"/>
    <property type="match status" value="1"/>
</dbReference>
<dbReference type="InterPro" id="IPR046956">
    <property type="entry name" value="RLP23-like"/>
</dbReference>
<comment type="similarity">
    <text evidence="2">Belongs to the RLP family.</text>
</comment>
<evidence type="ECO:0000313" key="15">
    <source>
        <dbReference type="Proteomes" id="UP000235220"/>
    </source>
</evidence>
<dbReference type="KEGG" id="jre:108997736"/>
<evidence type="ECO:0000256" key="12">
    <source>
        <dbReference type="SAM" id="Phobius"/>
    </source>
</evidence>
<evidence type="ECO:0000256" key="11">
    <source>
        <dbReference type="ARBA" id="ARBA00023180"/>
    </source>
</evidence>
<feature type="signal peptide" evidence="13">
    <location>
        <begin position="1"/>
        <end position="19"/>
    </location>
</feature>
<evidence type="ECO:0000256" key="6">
    <source>
        <dbReference type="ARBA" id="ARBA00022729"/>
    </source>
</evidence>
<dbReference type="FunFam" id="3.80.10.10:FF:000213">
    <property type="entry name" value="Tyrosine-sulfated glycopeptide receptor 1"/>
    <property type="match status" value="1"/>
</dbReference>
<keyword evidence="15" id="KW-1185">Reference proteome</keyword>
<dbReference type="SUPFAM" id="SSF52058">
    <property type="entry name" value="L domain-like"/>
    <property type="match status" value="3"/>
</dbReference>
<keyword evidence="6 13" id="KW-0732">Signal</keyword>
<evidence type="ECO:0000256" key="8">
    <source>
        <dbReference type="ARBA" id="ARBA00022989"/>
    </source>
</evidence>
<sequence length="1090" mass="123246">MRIPVLLSWLFFMPICLLSISFYVPMVCGKCLSNQKFLLLQLKNSLIFDNALSTKLVHWNKSIDCCSWEGVTCNKGRVIGLDLTNDSISCRLDNSSSLFKLEYLQNLNLAYNNFSSSEIPSEINKLSNLVYLNLSNTGFEGQIPITISHLKGLVSLDLRAQLMTYGYFMLMLENPNLNMLVQNLSKLTELYLDGVDISMHGYEWGPTLSFSLPNLRVLSLSSCNLLGPFDPSLANLESLSVIDISNNRLCAPIPDFFADFKNLTTLDFSDNLLNGKFPERIFQIPSLKKVDLSKNQELEGFFPDFPLNGSLQTLLLSVTKFSGSLPYSIGNLKLLSELDLSYCNFSGEIPKSMANLTELFHLELSMNRFNGSIPSLSMSKNLRRIILQDNDLTGQITSTQWVDLLNLEALDLSYNSLEGSIPVSLFSLPSLQELSLQNNRFSGQLDEFSTAPSYLLSRLDLSHNNLEGKIPMSLFKIPSLVELDLSSNNLNGSWQFSMTQKLKHLTSLDLSYNDLSIEFSGINFSLFSFPKFSTLRLASNKLKIFPYFLRNQSALNNLDLSNCQIDGQLPHWIWEFTTLTRLNLSNNYLMTLERPFLNDSFMEVVDLSSNKLQGQLPRFLLRSAKYLDLSRNNFHSSIPTSMGNIVFLFLSSNKFYGSIPESICNATHLCALDLSNNFLSGMVPHCLPKMSRTRRFGDDVTKLGVLNLTQNNLSGKIPDTFQSNCGLQTLDLAENQLEGKLPKSLSKCKYLEFLDIENNNIEDAFPCYLRNISTLRVLVLRSNKFHGPIDCMESINATWPMLQIINLASNNFSGKLTEKSFGVLKAFMADKDEAELELIHQEFTMYYPWYHFDYQDKLKIIAKGVSLNLVKILTVFTILDLSCNNFDGPLPKEIGKFKSLYVLNLSHNGFTGNIPQSWGELSNLESLDLSSNKLTGEIPVQLADGLIFLSVLNLSFNQLSGKIPEIKQFATFPISSYKGNIGLCGLPLEEHCTGDGPGFSTPTSEESDSNSGIGIDWNFLSVELGFIFGFAIAVGPLMFWKRWRMCYYKHADDIFFKIFPRLYITIENRRRQSHMNHRRRAHRNQGRSHE</sequence>
<dbReference type="PRINTS" id="PR00019">
    <property type="entry name" value="LEURICHRPT"/>
</dbReference>
<keyword evidence="5 12" id="KW-0812">Transmembrane</keyword>
<dbReference type="GO" id="GO:0005886">
    <property type="term" value="C:plasma membrane"/>
    <property type="evidence" value="ECO:0007669"/>
    <property type="project" value="UniProtKB-SubCell"/>
</dbReference>
<name>A0A2I4FDD7_JUGRE</name>
<evidence type="ECO:0000256" key="4">
    <source>
        <dbReference type="ARBA" id="ARBA00022614"/>
    </source>
</evidence>
<dbReference type="SMART" id="SM00369">
    <property type="entry name" value="LRR_TYP"/>
    <property type="match status" value="9"/>
</dbReference>
<keyword evidence="10" id="KW-0675">Receptor</keyword>
<dbReference type="AlphaFoldDB" id="A0A2I4FDD7"/>
<dbReference type="Pfam" id="PF13516">
    <property type="entry name" value="LRR_6"/>
    <property type="match status" value="1"/>
</dbReference>
<dbReference type="Pfam" id="PF00560">
    <property type="entry name" value="LRR_1"/>
    <property type="match status" value="9"/>
</dbReference>
<gene>
    <name evidence="16 17" type="primary">LOC108997736</name>
</gene>
<dbReference type="Gene3D" id="3.80.10.10">
    <property type="entry name" value="Ribonuclease Inhibitor"/>
    <property type="match status" value="5"/>
</dbReference>
<dbReference type="InterPro" id="IPR032675">
    <property type="entry name" value="LRR_dom_sf"/>
</dbReference>
<dbReference type="RefSeq" id="XP_018829660.1">
    <property type="nucleotide sequence ID" value="XM_018974115.2"/>
</dbReference>
<evidence type="ECO:0000256" key="13">
    <source>
        <dbReference type="SAM" id="SignalP"/>
    </source>
</evidence>
<keyword evidence="4" id="KW-0433">Leucine-rich repeat</keyword>
<keyword evidence="3" id="KW-1003">Cell membrane</keyword>
<dbReference type="SUPFAM" id="SSF52047">
    <property type="entry name" value="RNI-like"/>
    <property type="match status" value="1"/>
</dbReference>
<evidence type="ECO:0000313" key="16">
    <source>
        <dbReference type="RefSeq" id="XP_018829660.1"/>
    </source>
</evidence>
<dbReference type="Proteomes" id="UP000235220">
    <property type="component" value="Chromosome 8"/>
</dbReference>
<evidence type="ECO:0000256" key="3">
    <source>
        <dbReference type="ARBA" id="ARBA00022475"/>
    </source>
</evidence>
<dbReference type="PANTHER" id="PTHR48061">
    <property type="entry name" value="LEUCINE-RICH REPEAT RECEPTOR PROTEIN KINASE EMS1-LIKE-RELATED"/>
    <property type="match status" value="1"/>
</dbReference>
<keyword evidence="9 12" id="KW-0472">Membrane</keyword>
<evidence type="ECO:0000256" key="10">
    <source>
        <dbReference type="ARBA" id="ARBA00023170"/>
    </source>
</evidence>
<evidence type="ECO:0000256" key="7">
    <source>
        <dbReference type="ARBA" id="ARBA00022737"/>
    </source>
</evidence>
<dbReference type="InterPro" id="IPR003591">
    <property type="entry name" value="Leu-rich_rpt_typical-subtyp"/>
</dbReference>
<evidence type="ECO:0000256" key="2">
    <source>
        <dbReference type="ARBA" id="ARBA00009592"/>
    </source>
</evidence>
<protein>
    <submittedName>
        <fullName evidence="16 17">Receptor-like protein 7</fullName>
    </submittedName>
</protein>
<dbReference type="STRING" id="51240.A0A2I4FDD7"/>
<dbReference type="Pfam" id="PF13855">
    <property type="entry name" value="LRR_8"/>
    <property type="match status" value="4"/>
</dbReference>
<feature type="transmembrane region" description="Helical" evidence="12">
    <location>
        <begin position="1017"/>
        <end position="1040"/>
    </location>
</feature>
<dbReference type="OrthoDB" id="1394818at2759"/>
<feature type="chain" id="PRO_5014290152" evidence="13">
    <location>
        <begin position="20"/>
        <end position="1090"/>
    </location>
</feature>
<feature type="domain" description="Leucine-rich repeat-containing N-terminal plant-type" evidence="14">
    <location>
        <begin position="33"/>
        <end position="74"/>
    </location>
</feature>
<dbReference type="GeneID" id="108997736"/>
<proteinExistence type="inferred from homology"/>
<organism evidence="15 16">
    <name type="scientific">Juglans regia</name>
    <name type="common">English walnut</name>
    <dbReference type="NCBI Taxonomy" id="51240"/>
    <lineage>
        <taxon>Eukaryota</taxon>
        <taxon>Viridiplantae</taxon>
        <taxon>Streptophyta</taxon>
        <taxon>Embryophyta</taxon>
        <taxon>Tracheophyta</taxon>
        <taxon>Spermatophyta</taxon>
        <taxon>Magnoliopsida</taxon>
        <taxon>eudicotyledons</taxon>
        <taxon>Gunneridae</taxon>
        <taxon>Pentapetalae</taxon>
        <taxon>rosids</taxon>
        <taxon>fabids</taxon>
        <taxon>Fagales</taxon>
        <taxon>Juglandaceae</taxon>
        <taxon>Juglans</taxon>
    </lineage>
</organism>
<comment type="subcellular location">
    <subcellularLocation>
        <location evidence="1">Cell membrane</location>
        <topology evidence="1">Single-pass type I membrane protein</topology>
    </subcellularLocation>
</comment>
<dbReference type="InterPro" id="IPR013210">
    <property type="entry name" value="LRR_N_plant-typ"/>
</dbReference>
<dbReference type="InterPro" id="IPR001611">
    <property type="entry name" value="Leu-rich_rpt"/>
</dbReference>
<reference evidence="16 17" key="1">
    <citation type="submission" date="2025-04" db="UniProtKB">
        <authorList>
            <consortium name="RefSeq"/>
        </authorList>
    </citation>
    <scope>IDENTIFICATION</scope>
    <source>
        <tissue evidence="16 17">Leaves</tissue>
    </source>
</reference>
<dbReference type="SMART" id="SM00365">
    <property type="entry name" value="LRR_SD22"/>
    <property type="match status" value="4"/>
</dbReference>
<keyword evidence="8 12" id="KW-1133">Transmembrane helix</keyword>
<evidence type="ECO:0000256" key="1">
    <source>
        <dbReference type="ARBA" id="ARBA00004251"/>
    </source>
</evidence>
<evidence type="ECO:0000259" key="14">
    <source>
        <dbReference type="Pfam" id="PF08263"/>
    </source>
</evidence>
<dbReference type="FunFam" id="3.80.10.10:FF:000041">
    <property type="entry name" value="LRR receptor-like serine/threonine-protein kinase ERECTA"/>
    <property type="match status" value="1"/>
</dbReference>
<dbReference type="RefSeq" id="XP_018829661.1">
    <property type="nucleotide sequence ID" value="XM_018974116.2"/>
</dbReference>
<dbReference type="PANTHER" id="PTHR48061:SF2">
    <property type="entry name" value="RECEPTOR LIKE PROTEIN 30-LIKE"/>
    <property type="match status" value="1"/>
</dbReference>